<comment type="caution">
    <text evidence="2">The sequence shown here is derived from an EMBL/GenBank/DDBJ whole genome shotgun (WGS) entry which is preliminary data.</text>
</comment>
<dbReference type="AlphaFoldDB" id="A0A9W6W7W2"/>
<feature type="signal peptide" evidence="1">
    <location>
        <begin position="1"/>
        <end position="31"/>
    </location>
</feature>
<organism evidence="2 3">
    <name type="scientific">Actinorhabdospora filicis</name>
    <dbReference type="NCBI Taxonomy" id="1785913"/>
    <lineage>
        <taxon>Bacteria</taxon>
        <taxon>Bacillati</taxon>
        <taxon>Actinomycetota</taxon>
        <taxon>Actinomycetes</taxon>
        <taxon>Micromonosporales</taxon>
        <taxon>Micromonosporaceae</taxon>
        <taxon>Actinorhabdospora</taxon>
    </lineage>
</organism>
<evidence type="ECO:0000313" key="3">
    <source>
        <dbReference type="Proteomes" id="UP001165079"/>
    </source>
</evidence>
<dbReference type="Proteomes" id="UP001165079">
    <property type="component" value="Unassembled WGS sequence"/>
</dbReference>
<dbReference type="EMBL" id="BSTX01000001">
    <property type="protein sequence ID" value="GLZ76969.1"/>
    <property type="molecule type" value="Genomic_DNA"/>
</dbReference>
<reference evidence="2" key="1">
    <citation type="submission" date="2023-03" db="EMBL/GenBank/DDBJ databases">
        <title>Actinorhabdospora filicis NBRC 111898.</title>
        <authorList>
            <person name="Ichikawa N."/>
            <person name="Sato H."/>
            <person name="Tonouchi N."/>
        </authorList>
    </citation>
    <scope>NUCLEOTIDE SEQUENCE</scope>
    <source>
        <strain evidence="2">NBRC 111898</strain>
    </source>
</reference>
<proteinExistence type="predicted"/>
<evidence type="ECO:0000256" key="1">
    <source>
        <dbReference type="SAM" id="SignalP"/>
    </source>
</evidence>
<protein>
    <recommendedName>
        <fullName evidence="4">Secreted protein</fullName>
    </recommendedName>
</protein>
<dbReference type="RefSeq" id="WP_285662112.1">
    <property type="nucleotide sequence ID" value="NZ_BSTX01000001.1"/>
</dbReference>
<accession>A0A9W6W7W2</accession>
<feature type="chain" id="PRO_5040965782" description="Secreted protein" evidence="1">
    <location>
        <begin position="32"/>
        <end position="87"/>
    </location>
</feature>
<gene>
    <name evidence="2" type="ORF">Afil01_17760</name>
</gene>
<evidence type="ECO:0008006" key="4">
    <source>
        <dbReference type="Google" id="ProtNLM"/>
    </source>
</evidence>
<keyword evidence="1" id="KW-0732">Signal</keyword>
<name>A0A9W6W7W2_9ACTN</name>
<keyword evidence="3" id="KW-1185">Reference proteome</keyword>
<evidence type="ECO:0000313" key="2">
    <source>
        <dbReference type="EMBL" id="GLZ76969.1"/>
    </source>
</evidence>
<sequence length="87" mass="9356">MRKLVTRGLAGGLLAGAIALGGMAVAGTAQAAPAGPQHVVPPGYEFYDDYWTYAGCREAGLSGKAQGNWREWHCEESAVDWNLWVLY</sequence>